<dbReference type="AlphaFoldDB" id="A0AAV4U0K0"/>
<feature type="compositionally biased region" description="Polar residues" evidence="1">
    <location>
        <begin position="1"/>
        <end position="10"/>
    </location>
</feature>
<organism evidence="2 3">
    <name type="scientific">Caerostris extrusa</name>
    <name type="common">Bark spider</name>
    <name type="synonym">Caerostris bankana</name>
    <dbReference type="NCBI Taxonomy" id="172846"/>
    <lineage>
        <taxon>Eukaryota</taxon>
        <taxon>Metazoa</taxon>
        <taxon>Ecdysozoa</taxon>
        <taxon>Arthropoda</taxon>
        <taxon>Chelicerata</taxon>
        <taxon>Arachnida</taxon>
        <taxon>Araneae</taxon>
        <taxon>Araneomorphae</taxon>
        <taxon>Entelegynae</taxon>
        <taxon>Araneoidea</taxon>
        <taxon>Araneidae</taxon>
        <taxon>Caerostris</taxon>
    </lineage>
</organism>
<gene>
    <name evidence="2" type="ORF">CEXT_813481</name>
</gene>
<accession>A0AAV4U0K0</accession>
<feature type="region of interest" description="Disordered" evidence="1">
    <location>
        <begin position="1"/>
        <end position="36"/>
    </location>
</feature>
<dbReference type="EMBL" id="BPLR01012086">
    <property type="protein sequence ID" value="GIY51271.1"/>
    <property type="molecule type" value="Genomic_DNA"/>
</dbReference>
<proteinExistence type="predicted"/>
<evidence type="ECO:0000313" key="3">
    <source>
        <dbReference type="Proteomes" id="UP001054945"/>
    </source>
</evidence>
<sequence>MAFQGSYQSKRGNDKNESKITTPKMNRINLNPPPKPTTFEEFSRAFSLLPSFTTESDVARYRDKIKKSILFQSHVIKRPRHSCKPLETCNHYELHAFQETSNEDSK</sequence>
<comment type="caution">
    <text evidence="2">The sequence shown here is derived from an EMBL/GenBank/DDBJ whole genome shotgun (WGS) entry which is preliminary data.</text>
</comment>
<dbReference type="Proteomes" id="UP001054945">
    <property type="component" value="Unassembled WGS sequence"/>
</dbReference>
<evidence type="ECO:0000256" key="1">
    <source>
        <dbReference type="SAM" id="MobiDB-lite"/>
    </source>
</evidence>
<keyword evidence="3" id="KW-1185">Reference proteome</keyword>
<name>A0AAV4U0K0_CAEEX</name>
<reference evidence="2 3" key="1">
    <citation type="submission" date="2021-06" db="EMBL/GenBank/DDBJ databases">
        <title>Caerostris extrusa draft genome.</title>
        <authorList>
            <person name="Kono N."/>
            <person name="Arakawa K."/>
        </authorList>
    </citation>
    <scope>NUCLEOTIDE SEQUENCE [LARGE SCALE GENOMIC DNA]</scope>
</reference>
<evidence type="ECO:0000313" key="2">
    <source>
        <dbReference type="EMBL" id="GIY51271.1"/>
    </source>
</evidence>
<protein>
    <submittedName>
        <fullName evidence="2">Uncharacterized protein</fullName>
    </submittedName>
</protein>